<proteinExistence type="inferred from homology"/>
<dbReference type="SUPFAM" id="SSF51735">
    <property type="entry name" value="NAD(P)-binding Rossmann-fold domains"/>
    <property type="match status" value="1"/>
</dbReference>
<dbReference type="OrthoDB" id="2735536at2759"/>
<accession>A0A9P6B8C8</accession>
<comment type="caution">
    <text evidence="4">The sequence shown here is derived from an EMBL/GenBank/DDBJ whole genome shotgun (WGS) entry which is preliminary data.</text>
</comment>
<dbReference type="InterPro" id="IPR036291">
    <property type="entry name" value="NAD(P)-bd_dom_sf"/>
</dbReference>
<dbReference type="GO" id="GO:0016616">
    <property type="term" value="F:oxidoreductase activity, acting on the CH-OH group of donors, NAD or NADP as acceptor"/>
    <property type="evidence" value="ECO:0007669"/>
    <property type="project" value="TreeGrafter"/>
</dbReference>
<comment type="similarity">
    <text evidence="2">Belongs to the NAD(P)-dependent epimerase/dehydratase family. Dihydroflavonol-4-reductase subfamily.</text>
</comment>
<protein>
    <recommendedName>
        <fullName evidence="3">NAD-dependent epimerase/dehydratase domain-containing protein</fullName>
    </recommendedName>
</protein>
<reference evidence="4" key="1">
    <citation type="journal article" date="2020" name="Nat. Commun.">
        <title>Large-scale genome sequencing of mycorrhizal fungi provides insights into the early evolution of symbiotic traits.</title>
        <authorList>
            <person name="Miyauchi S."/>
            <person name="Kiss E."/>
            <person name="Kuo A."/>
            <person name="Drula E."/>
            <person name="Kohler A."/>
            <person name="Sanchez-Garcia M."/>
            <person name="Morin E."/>
            <person name="Andreopoulos B."/>
            <person name="Barry K.W."/>
            <person name="Bonito G."/>
            <person name="Buee M."/>
            <person name="Carver A."/>
            <person name="Chen C."/>
            <person name="Cichocki N."/>
            <person name="Clum A."/>
            <person name="Culley D."/>
            <person name="Crous P.W."/>
            <person name="Fauchery L."/>
            <person name="Girlanda M."/>
            <person name="Hayes R.D."/>
            <person name="Keri Z."/>
            <person name="LaButti K."/>
            <person name="Lipzen A."/>
            <person name="Lombard V."/>
            <person name="Magnuson J."/>
            <person name="Maillard F."/>
            <person name="Murat C."/>
            <person name="Nolan M."/>
            <person name="Ohm R.A."/>
            <person name="Pangilinan J."/>
            <person name="Pereira M.F."/>
            <person name="Perotto S."/>
            <person name="Peter M."/>
            <person name="Pfister S."/>
            <person name="Riley R."/>
            <person name="Sitrit Y."/>
            <person name="Stielow J.B."/>
            <person name="Szollosi G."/>
            <person name="Zifcakova L."/>
            <person name="Stursova M."/>
            <person name="Spatafora J.W."/>
            <person name="Tedersoo L."/>
            <person name="Vaario L.M."/>
            <person name="Yamada A."/>
            <person name="Yan M."/>
            <person name="Wang P."/>
            <person name="Xu J."/>
            <person name="Bruns T."/>
            <person name="Baldrian P."/>
            <person name="Vilgalys R."/>
            <person name="Dunand C."/>
            <person name="Henrissat B."/>
            <person name="Grigoriev I.V."/>
            <person name="Hibbett D."/>
            <person name="Nagy L.G."/>
            <person name="Martin F.M."/>
        </authorList>
    </citation>
    <scope>NUCLEOTIDE SEQUENCE</scope>
    <source>
        <strain evidence="4">UP504</strain>
    </source>
</reference>
<feature type="domain" description="NAD-dependent epimerase/dehydratase" evidence="3">
    <location>
        <begin position="10"/>
        <end position="263"/>
    </location>
</feature>
<dbReference type="Gene3D" id="3.40.50.720">
    <property type="entry name" value="NAD(P)-binding Rossmann-like Domain"/>
    <property type="match status" value="1"/>
</dbReference>
<dbReference type="Pfam" id="PF01370">
    <property type="entry name" value="Epimerase"/>
    <property type="match status" value="1"/>
</dbReference>
<keyword evidence="5" id="KW-1185">Reference proteome</keyword>
<dbReference type="EMBL" id="MU128919">
    <property type="protein sequence ID" value="KAF9519287.1"/>
    <property type="molecule type" value="Genomic_DNA"/>
</dbReference>
<evidence type="ECO:0000256" key="1">
    <source>
        <dbReference type="ARBA" id="ARBA00023002"/>
    </source>
</evidence>
<gene>
    <name evidence="4" type="ORF">BS47DRAFT_1288664</name>
</gene>
<keyword evidence="1" id="KW-0560">Oxidoreductase</keyword>
<dbReference type="AlphaFoldDB" id="A0A9P6B8C8"/>
<dbReference type="InterPro" id="IPR050425">
    <property type="entry name" value="NAD(P)_dehydrat-like"/>
</dbReference>
<evidence type="ECO:0000313" key="4">
    <source>
        <dbReference type="EMBL" id="KAF9519287.1"/>
    </source>
</evidence>
<organism evidence="4 5">
    <name type="scientific">Hydnum rufescens UP504</name>
    <dbReference type="NCBI Taxonomy" id="1448309"/>
    <lineage>
        <taxon>Eukaryota</taxon>
        <taxon>Fungi</taxon>
        <taxon>Dikarya</taxon>
        <taxon>Basidiomycota</taxon>
        <taxon>Agaricomycotina</taxon>
        <taxon>Agaricomycetes</taxon>
        <taxon>Cantharellales</taxon>
        <taxon>Hydnaceae</taxon>
        <taxon>Hydnum</taxon>
    </lineage>
</organism>
<evidence type="ECO:0000313" key="5">
    <source>
        <dbReference type="Proteomes" id="UP000886523"/>
    </source>
</evidence>
<dbReference type="InterPro" id="IPR001509">
    <property type="entry name" value="Epimerase_deHydtase"/>
</dbReference>
<name>A0A9P6B8C8_9AGAM</name>
<dbReference type="Proteomes" id="UP000886523">
    <property type="component" value="Unassembled WGS sequence"/>
</dbReference>
<evidence type="ECO:0000256" key="2">
    <source>
        <dbReference type="ARBA" id="ARBA00023445"/>
    </source>
</evidence>
<dbReference type="PANTHER" id="PTHR10366:SF562">
    <property type="entry name" value="ALDEHYDE REDUCTASE II (AFU_ORTHOLOGUE AFUA_1G11360)"/>
    <property type="match status" value="1"/>
</dbReference>
<evidence type="ECO:0000259" key="3">
    <source>
        <dbReference type="Pfam" id="PF01370"/>
    </source>
</evidence>
<dbReference type="PANTHER" id="PTHR10366">
    <property type="entry name" value="NAD DEPENDENT EPIMERASE/DEHYDRATASE"/>
    <property type="match status" value="1"/>
</dbReference>
<sequence>MAPITSSSKVLVTGANGYLACWIAKVILDRGHTVIGTVRSPPKGEYLKKLFGDKFSYVLVDDIAKPGAFDEAIKLGVDGVVHTASPVSTAPGGDPALFLGPAVKGTTGLLESVSKYGPTVKRVVITSSVAASLGVKEGQYTYTEADWNEDSPGIVEKEGTNAGWHLYRASKVLSERAAWEFAKKQDSFDLVTILPSGPLIHEVNGVDSLNATSRLFWNNATLQDDPVKGKGISLNFVDVRDNALAHAVALESPDAGGERFLVNAGTFTWQDQKDILREAGFTEVAEGIPGSGKTHVPDVFVDGSKATRLLGVTYRQLGEVSVDMYKSLKERLAE</sequence>